<comment type="similarity">
    <text evidence="1">Belongs to the FGGY kinase family.</text>
</comment>
<evidence type="ECO:0000313" key="6">
    <source>
        <dbReference type="EMBL" id="PZQ80585.1"/>
    </source>
</evidence>
<evidence type="ECO:0000259" key="5">
    <source>
        <dbReference type="Pfam" id="PF02782"/>
    </source>
</evidence>
<sequence>MRERLIGIDAGGTMTKAALFDLDGRELACERRPNQMLFPAPGHTERDPERMWQAACESIASVLETTGTSPDDVLGVSCSGYGSGIYLTDRNGDPVRPGVVSTDSRAAEMVAEWEGNGRAGVTARRIQQRVWPGQAIALMAWFSRHEPETVARTERVLFCKDFLRGRLCGDFSTDPTDAGIAGAMDVESGRYAREVFRDLGIGSWLDVMPEIGPSAEVVGRVTPAAARQTGLKEGTPVIRGVADVAAAALASGVVNADRLSMIAGTFSINSTLHATPRLSVPPFLQMPYPIAGQVLATEGAATSASNFEWFCREILDAEAARALSNGASVYDVCNDYVRDALDRPNDILFLPYLFGGPGGAPAGLLGLKRSDKLGDVLRGIFEGIAYAHRVDIERLLSGYDAATPTTIRLAGGASRSAIWAQIFADVLGLPVEVTDGTELGARGVAIASAVAIGAYPDFETAIERMVRVRERWEPSAGQHAAHDRKYARFLGLTRALARDWPPPDRG</sequence>
<dbReference type="InterPro" id="IPR018484">
    <property type="entry name" value="FGGY_N"/>
</dbReference>
<dbReference type="GO" id="GO:0016301">
    <property type="term" value="F:kinase activity"/>
    <property type="evidence" value="ECO:0007669"/>
    <property type="project" value="UniProtKB-KW"/>
</dbReference>
<evidence type="ECO:0000256" key="2">
    <source>
        <dbReference type="ARBA" id="ARBA00022679"/>
    </source>
</evidence>
<dbReference type="Pfam" id="PF02782">
    <property type="entry name" value="FGGY_C"/>
    <property type="match status" value="1"/>
</dbReference>
<reference evidence="6 7" key="1">
    <citation type="submission" date="2017-08" db="EMBL/GenBank/DDBJ databases">
        <title>Infants hospitalized years apart are colonized by the same room-sourced microbial strains.</title>
        <authorList>
            <person name="Brooks B."/>
            <person name="Olm M.R."/>
            <person name="Firek B.A."/>
            <person name="Baker R."/>
            <person name="Thomas B.C."/>
            <person name="Morowitz M.J."/>
            <person name="Banfield J.F."/>
        </authorList>
    </citation>
    <scope>NUCLEOTIDE SEQUENCE [LARGE SCALE GENOMIC DNA]</scope>
    <source>
        <strain evidence="6">S2_005_001_R2_27</strain>
    </source>
</reference>
<dbReference type="AlphaFoldDB" id="A0A2W5R0B6"/>
<dbReference type="SUPFAM" id="SSF53067">
    <property type="entry name" value="Actin-like ATPase domain"/>
    <property type="match status" value="2"/>
</dbReference>
<keyword evidence="3 6" id="KW-0418">Kinase</keyword>
<dbReference type="PANTHER" id="PTHR43095">
    <property type="entry name" value="SUGAR KINASE"/>
    <property type="match status" value="1"/>
</dbReference>
<dbReference type="Proteomes" id="UP000248887">
    <property type="component" value="Unassembled WGS sequence"/>
</dbReference>
<feature type="domain" description="Carbohydrate kinase FGGY C-terminal" evidence="5">
    <location>
        <begin position="260"/>
        <end position="451"/>
    </location>
</feature>
<proteinExistence type="inferred from homology"/>
<feature type="domain" description="Carbohydrate kinase FGGY N-terminal" evidence="4">
    <location>
        <begin position="6"/>
        <end position="249"/>
    </location>
</feature>
<evidence type="ECO:0000256" key="3">
    <source>
        <dbReference type="ARBA" id="ARBA00022777"/>
    </source>
</evidence>
<dbReference type="InterPro" id="IPR018485">
    <property type="entry name" value="FGGY_C"/>
</dbReference>
<dbReference type="GO" id="GO:0005975">
    <property type="term" value="P:carbohydrate metabolic process"/>
    <property type="evidence" value="ECO:0007669"/>
    <property type="project" value="InterPro"/>
</dbReference>
<dbReference type="Gene3D" id="3.30.420.40">
    <property type="match status" value="2"/>
</dbReference>
<accession>A0A2W5R0B6</accession>
<evidence type="ECO:0000256" key="1">
    <source>
        <dbReference type="ARBA" id="ARBA00009156"/>
    </source>
</evidence>
<comment type="caution">
    <text evidence="6">The sequence shown here is derived from an EMBL/GenBank/DDBJ whole genome shotgun (WGS) entry which is preliminary data.</text>
</comment>
<gene>
    <name evidence="6" type="ORF">DI549_16705</name>
</gene>
<dbReference type="CDD" id="cd07802">
    <property type="entry name" value="ASKHA_NBD_FGGY_EcLyxK-like"/>
    <property type="match status" value="1"/>
</dbReference>
<dbReference type="InterPro" id="IPR000577">
    <property type="entry name" value="Carb_kinase_FGGY"/>
</dbReference>
<dbReference type="InterPro" id="IPR050406">
    <property type="entry name" value="FGGY_Carb_Kinase"/>
</dbReference>
<evidence type="ECO:0000259" key="4">
    <source>
        <dbReference type="Pfam" id="PF00370"/>
    </source>
</evidence>
<dbReference type="PANTHER" id="PTHR43095:SF3">
    <property type="entry name" value="L-XYLULOSE_3-KETO-L-GULONATE KINASE"/>
    <property type="match status" value="1"/>
</dbReference>
<name>A0A2W5R0B6_ANCNO</name>
<dbReference type="Pfam" id="PF00370">
    <property type="entry name" value="FGGY_N"/>
    <property type="match status" value="1"/>
</dbReference>
<dbReference type="PIRSF" id="PIRSF000538">
    <property type="entry name" value="GlpK"/>
    <property type="match status" value="1"/>
</dbReference>
<evidence type="ECO:0000313" key="7">
    <source>
        <dbReference type="Proteomes" id="UP000248887"/>
    </source>
</evidence>
<protein>
    <submittedName>
        <fullName evidence="6">Carbohydrate kinase</fullName>
    </submittedName>
</protein>
<organism evidence="6 7">
    <name type="scientific">Ancylobacter novellus</name>
    <name type="common">Thiobacillus novellus</name>
    <dbReference type="NCBI Taxonomy" id="921"/>
    <lineage>
        <taxon>Bacteria</taxon>
        <taxon>Pseudomonadati</taxon>
        <taxon>Pseudomonadota</taxon>
        <taxon>Alphaproteobacteria</taxon>
        <taxon>Hyphomicrobiales</taxon>
        <taxon>Xanthobacteraceae</taxon>
        <taxon>Ancylobacter</taxon>
    </lineage>
</organism>
<dbReference type="EMBL" id="QFQD01000061">
    <property type="protein sequence ID" value="PZQ80585.1"/>
    <property type="molecule type" value="Genomic_DNA"/>
</dbReference>
<dbReference type="InterPro" id="IPR043129">
    <property type="entry name" value="ATPase_NBD"/>
</dbReference>
<keyword evidence="2" id="KW-0808">Transferase</keyword>